<gene>
    <name evidence="2" type="ORF">GCM10022254_63120</name>
</gene>
<organism evidence="2 3">
    <name type="scientific">Actinomadura meridiana</name>
    <dbReference type="NCBI Taxonomy" id="559626"/>
    <lineage>
        <taxon>Bacteria</taxon>
        <taxon>Bacillati</taxon>
        <taxon>Actinomycetota</taxon>
        <taxon>Actinomycetes</taxon>
        <taxon>Streptosporangiales</taxon>
        <taxon>Thermomonosporaceae</taxon>
        <taxon>Actinomadura</taxon>
    </lineage>
</organism>
<proteinExistence type="predicted"/>
<evidence type="ECO:0000313" key="3">
    <source>
        <dbReference type="Proteomes" id="UP001501710"/>
    </source>
</evidence>
<dbReference type="InterPro" id="IPR001387">
    <property type="entry name" value="Cro/C1-type_HTH"/>
</dbReference>
<dbReference type="Pfam" id="PF19054">
    <property type="entry name" value="DUF5753"/>
    <property type="match status" value="1"/>
</dbReference>
<dbReference type="Pfam" id="PF13560">
    <property type="entry name" value="HTH_31"/>
    <property type="match status" value="1"/>
</dbReference>
<keyword evidence="3" id="KW-1185">Reference proteome</keyword>
<name>A0ABP8CJH8_9ACTN</name>
<dbReference type="PROSITE" id="PS50943">
    <property type="entry name" value="HTH_CROC1"/>
    <property type="match status" value="1"/>
</dbReference>
<dbReference type="InterPro" id="IPR043917">
    <property type="entry name" value="DUF5753"/>
</dbReference>
<dbReference type="SUPFAM" id="SSF47413">
    <property type="entry name" value="lambda repressor-like DNA-binding domains"/>
    <property type="match status" value="1"/>
</dbReference>
<feature type="domain" description="HTH cro/C1-type" evidence="1">
    <location>
        <begin position="15"/>
        <end position="69"/>
    </location>
</feature>
<evidence type="ECO:0000313" key="2">
    <source>
        <dbReference type="EMBL" id="GAA4240011.1"/>
    </source>
</evidence>
<evidence type="ECO:0000259" key="1">
    <source>
        <dbReference type="PROSITE" id="PS50943"/>
    </source>
</evidence>
<reference evidence="3" key="1">
    <citation type="journal article" date="2019" name="Int. J. Syst. Evol. Microbiol.">
        <title>The Global Catalogue of Microorganisms (GCM) 10K type strain sequencing project: providing services to taxonomists for standard genome sequencing and annotation.</title>
        <authorList>
            <consortium name="The Broad Institute Genomics Platform"/>
            <consortium name="The Broad Institute Genome Sequencing Center for Infectious Disease"/>
            <person name="Wu L."/>
            <person name="Ma J."/>
        </authorList>
    </citation>
    <scope>NUCLEOTIDE SEQUENCE [LARGE SCALE GENOMIC DNA]</scope>
    <source>
        <strain evidence="3">JCM 17440</strain>
    </source>
</reference>
<dbReference type="SMART" id="SM00530">
    <property type="entry name" value="HTH_XRE"/>
    <property type="match status" value="1"/>
</dbReference>
<dbReference type="Proteomes" id="UP001501710">
    <property type="component" value="Unassembled WGS sequence"/>
</dbReference>
<dbReference type="InterPro" id="IPR010982">
    <property type="entry name" value="Lambda_DNA-bd_dom_sf"/>
</dbReference>
<sequence length="290" mass="32629">MASPYIRRRRLAAELRKLREASSLTTDELARLVYQSRTKISKLENAQIRPDLAEIVTILKALDVTGRQYDKIFDLAHAAARKGWWDRYGNAMGDRQRLYADLESGANTIRSYNQTGIPAALQTPELIAALIERDHAAGPITYRPKRMTDARIRRQQHLLSQDGPNYDTVLDECVIYRLGVPRDVMSAQLRHMVEAVSVEPNICLSVLRFNAYLSGVLMPKSSFSLYTFPDKADPPLAVVDTVTTDLVLTDRREVAGYTGHYDLLRKVALPPEESLAFLAQAAERLDNGTE</sequence>
<dbReference type="Gene3D" id="1.10.260.40">
    <property type="entry name" value="lambda repressor-like DNA-binding domains"/>
    <property type="match status" value="1"/>
</dbReference>
<dbReference type="EMBL" id="BAABAS010000021">
    <property type="protein sequence ID" value="GAA4240011.1"/>
    <property type="molecule type" value="Genomic_DNA"/>
</dbReference>
<protein>
    <submittedName>
        <fullName evidence="2">Helix-turn-helix transcriptional regulator</fullName>
    </submittedName>
</protein>
<dbReference type="RefSeq" id="WP_344904372.1">
    <property type="nucleotide sequence ID" value="NZ_BAABAS010000021.1"/>
</dbReference>
<comment type="caution">
    <text evidence="2">The sequence shown here is derived from an EMBL/GenBank/DDBJ whole genome shotgun (WGS) entry which is preliminary data.</text>
</comment>
<accession>A0ABP8CJH8</accession>
<dbReference type="CDD" id="cd00093">
    <property type="entry name" value="HTH_XRE"/>
    <property type="match status" value="1"/>
</dbReference>